<dbReference type="RefSeq" id="WP_184706594.1">
    <property type="nucleotide sequence ID" value="NZ_JACHBG010000008.1"/>
</dbReference>
<name>A0A7X0ISV1_9HYPH</name>
<dbReference type="Gene3D" id="3.40.50.720">
    <property type="entry name" value="NAD(P)-binding Rossmann-like Domain"/>
    <property type="match status" value="1"/>
</dbReference>
<dbReference type="InterPro" id="IPR036291">
    <property type="entry name" value="NAD(P)-bd_dom_sf"/>
</dbReference>
<gene>
    <name evidence="2" type="ORF">GGD46_003831</name>
</gene>
<accession>A0A7X0ISV1</accession>
<evidence type="ECO:0000313" key="3">
    <source>
        <dbReference type="Proteomes" id="UP000565576"/>
    </source>
</evidence>
<evidence type="ECO:0000313" key="2">
    <source>
        <dbReference type="EMBL" id="MBB6486536.1"/>
    </source>
</evidence>
<organism evidence="2 3">
    <name type="scientific">Rhizobium lusitanum</name>
    <dbReference type="NCBI Taxonomy" id="293958"/>
    <lineage>
        <taxon>Bacteria</taxon>
        <taxon>Pseudomonadati</taxon>
        <taxon>Pseudomonadota</taxon>
        <taxon>Alphaproteobacteria</taxon>
        <taxon>Hyphomicrobiales</taxon>
        <taxon>Rhizobiaceae</taxon>
        <taxon>Rhizobium/Agrobacterium group</taxon>
        <taxon>Rhizobium</taxon>
    </lineage>
</organism>
<dbReference type="AlphaFoldDB" id="A0A7X0ISV1"/>
<dbReference type="PANTHER" id="PTHR43157">
    <property type="entry name" value="PHOSPHATIDYLINOSITOL-GLYCAN BIOSYNTHESIS CLASS F PROTEIN-RELATED"/>
    <property type="match status" value="1"/>
</dbReference>
<dbReference type="PRINTS" id="PR00081">
    <property type="entry name" value="GDHRDH"/>
</dbReference>
<comment type="caution">
    <text evidence="2">The sequence shown here is derived from an EMBL/GenBank/DDBJ whole genome shotgun (WGS) entry which is preliminary data.</text>
</comment>
<dbReference type="InterPro" id="IPR002347">
    <property type="entry name" value="SDR_fam"/>
</dbReference>
<dbReference type="EMBL" id="JACHBG010000008">
    <property type="protein sequence ID" value="MBB6486536.1"/>
    <property type="molecule type" value="Genomic_DNA"/>
</dbReference>
<keyword evidence="1" id="KW-0560">Oxidoreductase</keyword>
<dbReference type="PANTHER" id="PTHR43157:SF31">
    <property type="entry name" value="PHOSPHATIDYLINOSITOL-GLYCAN BIOSYNTHESIS CLASS F PROTEIN"/>
    <property type="match status" value="1"/>
</dbReference>
<evidence type="ECO:0008006" key="4">
    <source>
        <dbReference type="Google" id="ProtNLM"/>
    </source>
</evidence>
<proteinExistence type="predicted"/>
<reference evidence="2 3" key="1">
    <citation type="submission" date="2020-08" db="EMBL/GenBank/DDBJ databases">
        <title>Genomic Encyclopedia of Type Strains, Phase IV (KMG-V): Genome sequencing to study the core and pangenomes of soil and plant-associated prokaryotes.</title>
        <authorList>
            <person name="Whitman W."/>
        </authorList>
    </citation>
    <scope>NUCLEOTIDE SEQUENCE [LARGE SCALE GENOMIC DNA]</scope>
    <source>
        <strain evidence="2 3">SEMIA 4060</strain>
    </source>
</reference>
<dbReference type="GO" id="GO:0016491">
    <property type="term" value="F:oxidoreductase activity"/>
    <property type="evidence" value="ECO:0007669"/>
    <property type="project" value="UniProtKB-KW"/>
</dbReference>
<dbReference type="Proteomes" id="UP000565576">
    <property type="component" value="Unassembled WGS sequence"/>
</dbReference>
<dbReference type="SUPFAM" id="SSF51735">
    <property type="entry name" value="NAD(P)-binding Rossmann-fold domains"/>
    <property type="match status" value="1"/>
</dbReference>
<dbReference type="Pfam" id="PF00106">
    <property type="entry name" value="adh_short"/>
    <property type="match status" value="1"/>
</dbReference>
<protein>
    <recommendedName>
        <fullName evidence="4">SDR family NAD(P)-dependent oxidoreductase</fullName>
    </recommendedName>
</protein>
<sequence length="265" mass="28107">MPDWTVKDIPPQTGRIAVITGANSGIGYEAAKALAGAGAKVIIASRNERKGAEAMASIRAATLNADIAFEPLDLASLDSVARTAGRIAAAVPRIDLLINNAGVMAIPDRHETEDGFEMQMGANYVGHFAWTMRLLFGLELDRIASAEGWRLKSTAAHPGYAVTGLQSAGPRMGRNRPGLLERFGQLVGPLFSQSAAAGALPTLFAATSPQAEGGVMYGPKGFYELKGPPIQAWIAPHARDQVVWRRLWDISEQLTGLKLPLPSAA</sequence>
<evidence type="ECO:0000256" key="1">
    <source>
        <dbReference type="ARBA" id="ARBA00023002"/>
    </source>
</evidence>